<evidence type="ECO:0000256" key="2">
    <source>
        <dbReference type="ARBA" id="ARBA00022679"/>
    </source>
</evidence>
<sequence length="290" mass="32714">MATTYKLYEALNWASSYLEDHNREPFAAELLLRFVLKIDRTQLYMKLRESIEEEDFTLFEIAVEKHADGIPVQHIIGTESFYGRTFLVSSDVLIPRPETEELIYYALDRCDSLFADGQNLTAADIGTGSGIIAVTLKLERPSWKVTGADLSEDALRVAKENADKLNAEVDFVQSDLFSSFKPDQTFDVVLSNPPYIPHSDRQSMSEVVVDHEPHLALFAEEEGLELYRKMCEQLPKRINRPGLIGFEVGAGQGEVVSAFLADSFPDDPIEVVYDINGKDRMVFCRLSPHV</sequence>
<dbReference type="GO" id="GO:0003676">
    <property type="term" value="F:nucleic acid binding"/>
    <property type="evidence" value="ECO:0007669"/>
    <property type="project" value="InterPro"/>
</dbReference>
<protein>
    <recommendedName>
        <fullName evidence="5">Release factor glutamine methyltransferase</fullName>
        <shortName evidence="5">RF MTase</shortName>
        <ecNumber evidence="5">2.1.1.297</ecNumber>
    </recommendedName>
    <alternativeName>
        <fullName evidence="5">N5-glutamine methyltransferase PrmC</fullName>
    </alternativeName>
    <alternativeName>
        <fullName evidence="5">Protein-(glutamine-N5) MTase PrmC</fullName>
    </alternativeName>
    <alternativeName>
        <fullName evidence="5">Protein-glutamine N-methyltransferase PrmC</fullName>
    </alternativeName>
</protein>
<dbReference type="CDD" id="cd02440">
    <property type="entry name" value="AdoMet_MTases"/>
    <property type="match status" value="1"/>
</dbReference>
<dbReference type="PANTHER" id="PTHR18895">
    <property type="entry name" value="HEMK METHYLTRANSFERASE"/>
    <property type="match status" value="1"/>
</dbReference>
<dbReference type="AlphaFoldDB" id="A0A0C2RNF8"/>
<gene>
    <name evidence="5" type="primary">prmC</name>
    <name evidence="9" type="ORF">KR50_37220</name>
</gene>
<feature type="binding site" evidence="5">
    <location>
        <position position="192"/>
    </location>
    <ligand>
        <name>S-adenosyl-L-methionine</name>
        <dbReference type="ChEBI" id="CHEBI:59789"/>
    </ligand>
</feature>
<reference evidence="9 10" key="1">
    <citation type="submission" date="2015-01" db="EMBL/GenBank/DDBJ databases">
        <title>Jeotgalibacillus campisalis genome sequencing.</title>
        <authorList>
            <person name="Goh K.M."/>
            <person name="Chan K.-G."/>
            <person name="Yaakop A.S."/>
            <person name="Ee R."/>
            <person name="Gan H.M."/>
            <person name="Chan C.S."/>
        </authorList>
    </citation>
    <scope>NUCLEOTIDE SEQUENCE [LARGE SCALE GENOMIC DNA]</scope>
    <source>
        <strain evidence="9 10">SF-57</strain>
    </source>
</reference>
<comment type="catalytic activity">
    <reaction evidence="4 5">
        <text>L-glutaminyl-[peptide chain release factor] + S-adenosyl-L-methionine = N(5)-methyl-L-glutaminyl-[peptide chain release factor] + S-adenosyl-L-homocysteine + H(+)</text>
        <dbReference type="Rhea" id="RHEA:42896"/>
        <dbReference type="Rhea" id="RHEA-COMP:10271"/>
        <dbReference type="Rhea" id="RHEA-COMP:10272"/>
        <dbReference type="ChEBI" id="CHEBI:15378"/>
        <dbReference type="ChEBI" id="CHEBI:30011"/>
        <dbReference type="ChEBI" id="CHEBI:57856"/>
        <dbReference type="ChEBI" id="CHEBI:59789"/>
        <dbReference type="ChEBI" id="CHEBI:61891"/>
        <dbReference type="EC" id="2.1.1.297"/>
    </reaction>
</comment>
<dbReference type="InterPro" id="IPR004556">
    <property type="entry name" value="HemK-like"/>
</dbReference>
<keyword evidence="6" id="KW-0175">Coiled coil</keyword>
<dbReference type="Gene3D" id="1.10.8.10">
    <property type="entry name" value="DNA helicase RuvA subunit, C-terminal domain"/>
    <property type="match status" value="1"/>
</dbReference>
<evidence type="ECO:0000256" key="1">
    <source>
        <dbReference type="ARBA" id="ARBA00022603"/>
    </source>
</evidence>
<feature type="binding site" evidence="5">
    <location>
        <position position="149"/>
    </location>
    <ligand>
        <name>S-adenosyl-L-methionine</name>
        <dbReference type="ChEBI" id="CHEBI:59789"/>
    </ligand>
</feature>
<dbReference type="EMBL" id="JXRR01000022">
    <property type="protein sequence ID" value="KIL43319.1"/>
    <property type="molecule type" value="Genomic_DNA"/>
</dbReference>
<dbReference type="NCBIfam" id="TIGR00536">
    <property type="entry name" value="hemK_fam"/>
    <property type="match status" value="1"/>
</dbReference>
<evidence type="ECO:0000256" key="6">
    <source>
        <dbReference type="SAM" id="Coils"/>
    </source>
</evidence>
<dbReference type="SUPFAM" id="SSF53335">
    <property type="entry name" value="S-adenosyl-L-methionine-dependent methyltransferases"/>
    <property type="match status" value="1"/>
</dbReference>
<evidence type="ECO:0000313" key="10">
    <source>
        <dbReference type="Proteomes" id="UP000031972"/>
    </source>
</evidence>
<dbReference type="Pfam" id="PF05175">
    <property type="entry name" value="MTS"/>
    <property type="match status" value="1"/>
</dbReference>
<dbReference type="HAMAP" id="MF_02126">
    <property type="entry name" value="RF_methyltr_PrmC"/>
    <property type="match status" value="1"/>
</dbReference>
<dbReference type="OrthoDB" id="9800643at2"/>
<feature type="coiled-coil region" evidence="6">
    <location>
        <begin position="148"/>
        <end position="175"/>
    </location>
</feature>
<dbReference type="Pfam" id="PF17827">
    <property type="entry name" value="PrmC_N"/>
    <property type="match status" value="1"/>
</dbReference>
<dbReference type="PATRIC" id="fig|220754.4.peg.3733"/>
<feature type="binding site" evidence="5">
    <location>
        <begin position="126"/>
        <end position="130"/>
    </location>
    <ligand>
        <name>S-adenosyl-L-methionine</name>
        <dbReference type="ChEBI" id="CHEBI:59789"/>
    </ligand>
</feature>
<dbReference type="Proteomes" id="UP000031972">
    <property type="component" value="Unassembled WGS sequence"/>
</dbReference>
<keyword evidence="3 5" id="KW-0949">S-adenosyl-L-methionine</keyword>
<accession>A0A0C2RNF8</accession>
<dbReference type="InterPro" id="IPR019874">
    <property type="entry name" value="RF_methyltr_PrmC"/>
</dbReference>
<dbReference type="Gene3D" id="3.40.50.150">
    <property type="entry name" value="Vaccinia Virus protein VP39"/>
    <property type="match status" value="1"/>
</dbReference>
<evidence type="ECO:0000256" key="3">
    <source>
        <dbReference type="ARBA" id="ARBA00022691"/>
    </source>
</evidence>
<proteinExistence type="inferred from homology"/>
<dbReference type="InterPro" id="IPR007848">
    <property type="entry name" value="Small_mtfrase_dom"/>
</dbReference>
<feature type="domain" description="Methyltransferase small" evidence="7">
    <location>
        <begin position="121"/>
        <end position="200"/>
    </location>
</feature>
<dbReference type="InterPro" id="IPR040758">
    <property type="entry name" value="PrmC_N"/>
</dbReference>
<evidence type="ECO:0000256" key="4">
    <source>
        <dbReference type="ARBA" id="ARBA00048391"/>
    </source>
</evidence>
<dbReference type="InterPro" id="IPR029063">
    <property type="entry name" value="SAM-dependent_MTases_sf"/>
</dbReference>
<comment type="similarity">
    <text evidence="5">Belongs to the protein N5-glutamine methyltransferase family. PrmC subfamily.</text>
</comment>
<keyword evidence="1 5" id="KW-0489">Methyltransferase</keyword>
<dbReference type="InterPro" id="IPR002052">
    <property type="entry name" value="DNA_methylase_N6_adenine_CS"/>
</dbReference>
<dbReference type="GO" id="GO:0032259">
    <property type="term" value="P:methylation"/>
    <property type="evidence" value="ECO:0007669"/>
    <property type="project" value="UniProtKB-KW"/>
</dbReference>
<keyword evidence="10" id="KW-1185">Reference proteome</keyword>
<dbReference type="PANTHER" id="PTHR18895:SF74">
    <property type="entry name" value="MTRF1L RELEASE FACTOR GLUTAMINE METHYLTRANSFERASE"/>
    <property type="match status" value="1"/>
</dbReference>
<dbReference type="PROSITE" id="PS00092">
    <property type="entry name" value="N6_MTASE"/>
    <property type="match status" value="1"/>
</dbReference>
<name>A0A0C2RNF8_9BACL</name>
<dbReference type="GO" id="GO:0102559">
    <property type="term" value="F:peptide chain release factor N(5)-glutamine methyltransferase activity"/>
    <property type="evidence" value="ECO:0007669"/>
    <property type="project" value="UniProtKB-EC"/>
</dbReference>
<keyword evidence="2 5" id="KW-0808">Transferase</keyword>
<evidence type="ECO:0000259" key="7">
    <source>
        <dbReference type="Pfam" id="PF05175"/>
    </source>
</evidence>
<dbReference type="InterPro" id="IPR050320">
    <property type="entry name" value="N5-glutamine_MTase"/>
</dbReference>
<feature type="domain" description="Release factor glutamine methyltransferase N-terminal" evidence="8">
    <location>
        <begin position="9"/>
        <end position="77"/>
    </location>
</feature>
<comment type="function">
    <text evidence="5">Methylates the class 1 translation termination release factors RF1/PrfA and RF2/PrfB on the glutamine residue of the universally conserved GGQ motif.</text>
</comment>
<evidence type="ECO:0000259" key="8">
    <source>
        <dbReference type="Pfam" id="PF17827"/>
    </source>
</evidence>
<dbReference type="RefSeq" id="WP_041061771.1">
    <property type="nucleotide sequence ID" value="NZ_JXRR01000022.1"/>
</dbReference>
<dbReference type="NCBIfam" id="TIGR03534">
    <property type="entry name" value="RF_mod_PrmC"/>
    <property type="match status" value="1"/>
</dbReference>
<dbReference type="EC" id="2.1.1.297" evidence="5"/>
<feature type="binding site" evidence="5">
    <location>
        <begin position="192"/>
        <end position="195"/>
    </location>
    <ligand>
        <name>substrate</name>
    </ligand>
</feature>
<comment type="caution">
    <text evidence="5">Lacks conserved residue(s) required for the propagation of feature annotation.</text>
</comment>
<comment type="caution">
    <text evidence="9">The sequence shown here is derived from an EMBL/GenBank/DDBJ whole genome shotgun (WGS) entry which is preliminary data.</text>
</comment>
<evidence type="ECO:0000313" key="9">
    <source>
        <dbReference type="EMBL" id="KIL43319.1"/>
    </source>
</evidence>
<evidence type="ECO:0000256" key="5">
    <source>
        <dbReference type="HAMAP-Rule" id="MF_02126"/>
    </source>
</evidence>
<organism evidence="9 10">
    <name type="scientific">Jeotgalibacillus campisalis</name>
    <dbReference type="NCBI Taxonomy" id="220754"/>
    <lineage>
        <taxon>Bacteria</taxon>
        <taxon>Bacillati</taxon>
        <taxon>Bacillota</taxon>
        <taxon>Bacilli</taxon>
        <taxon>Bacillales</taxon>
        <taxon>Caryophanaceae</taxon>
        <taxon>Jeotgalibacillus</taxon>
    </lineage>
</organism>